<dbReference type="InterPro" id="IPR004017">
    <property type="entry name" value="Cys_rich_dom"/>
</dbReference>
<dbReference type="Pfam" id="PF13237">
    <property type="entry name" value="Fer4_10"/>
    <property type="match status" value="1"/>
</dbReference>
<dbReference type="EMBL" id="FNQV01000004">
    <property type="protein sequence ID" value="SEA02515.1"/>
    <property type="molecule type" value="Genomic_DNA"/>
</dbReference>
<evidence type="ECO:0000256" key="1">
    <source>
        <dbReference type="ARBA" id="ARBA00022485"/>
    </source>
</evidence>
<feature type="domain" description="4Fe-4S ferredoxin-type" evidence="7">
    <location>
        <begin position="289"/>
        <end position="320"/>
    </location>
</feature>
<dbReference type="InterPro" id="IPR051460">
    <property type="entry name" value="HdrC_iron-sulfur_subunit"/>
</dbReference>
<dbReference type="PROSITE" id="PS00198">
    <property type="entry name" value="4FE4S_FER_1"/>
    <property type="match status" value="1"/>
</dbReference>
<dbReference type="GO" id="GO:0016491">
    <property type="term" value="F:oxidoreductase activity"/>
    <property type="evidence" value="ECO:0007669"/>
    <property type="project" value="UniProtKB-KW"/>
</dbReference>
<dbReference type="PANTHER" id="PTHR43255">
    <property type="entry name" value="IRON-SULFUR-BINDING OXIDOREDUCTASE FADF-RELATED-RELATED"/>
    <property type="match status" value="1"/>
</dbReference>
<dbReference type="GO" id="GO:0051539">
    <property type="term" value="F:4 iron, 4 sulfur cluster binding"/>
    <property type="evidence" value="ECO:0007669"/>
    <property type="project" value="UniProtKB-KW"/>
</dbReference>
<dbReference type="Proteomes" id="UP000199288">
    <property type="component" value="Unassembled WGS sequence"/>
</dbReference>
<feature type="domain" description="4Fe-4S ferredoxin-type" evidence="7">
    <location>
        <begin position="336"/>
        <end position="368"/>
    </location>
</feature>
<proteinExistence type="predicted"/>
<organism evidence="8 9">
    <name type="scientific">Bowdeniella nasicola</name>
    <dbReference type="NCBI Taxonomy" id="208480"/>
    <lineage>
        <taxon>Bacteria</taxon>
        <taxon>Bacillati</taxon>
        <taxon>Actinomycetota</taxon>
        <taxon>Actinomycetes</taxon>
        <taxon>Actinomycetales</taxon>
        <taxon>Actinomycetaceae</taxon>
        <taxon>Bowdeniella</taxon>
    </lineage>
</organism>
<keyword evidence="2" id="KW-0479">Metal-binding</keyword>
<name>A0A1H3XSU6_9ACTO</name>
<dbReference type="InterPro" id="IPR017900">
    <property type="entry name" value="4Fe4S_Fe_S_CS"/>
</dbReference>
<dbReference type="OrthoDB" id="9794954at2"/>
<protein>
    <submittedName>
        <fullName evidence="8">Fe-S oxidoreductase</fullName>
    </submittedName>
</protein>
<gene>
    <name evidence="8" type="ORF">SAMN02910418_00737</name>
</gene>
<dbReference type="Pfam" id="PF02754">
    <property type="entry name" value="CCG"/>
    <property type="match status" value="2"/>
</dbReference>
<dbReference type="PANTHER" id="PTHR43255:SF1">
    <property type="entry name" value="IRON-SULFUR-BINDING OXIDOREDUCTASE FADF-RELATED"/>
    <property type="match status" value="1"/>
</dbReference>
<keyword evidence="1" id="KW-0004">4Fe-4S</keyword>
<evidence type="ECO:0000259" key="7">
    <source>
        <dbReference type="PROSITE" id="PS51379"/>
    </source>
</evidence>
<evidence type="ECO:0000256" key="5">
    <source>
        <dbReference type="ARBA" id="ARBA00023014"/>
    </source>
</evidence>
<dbReference type="RefSeq" id="WP_092562298.1">
    <property type="nucleotide sequence ID" value="NZ_FNQV01000004.1"/>
</dbReference>
<feature type="transmembrane region" description="Helical" evidence="6">
    <location>
        <begin position="105"/>
        <end position="124"/>
    </location>
</feature>
<dbReference type="AlphaFoldDB" id="A0A1H3XSU6"/>
<evidence type="ECO:0000256" key="4">
    <source>
        <dbReference type="ARBA" id="ARBA00023004"/>
    </source>
</evidence>
<dbReference type="InterPro" id="IPR009051">
    <property type="entry name" value="Helical_ferredxn"/>
</dbReference>
<feature type="transmembrane region" description="Helical" evidence="6">
    <location>
        <begin position="6"/>
        <end position="25"/>
    </location>
</feature>
<dbReference type="Gene3D" id="1.10.1060.10">
    <property type="entry name" value="Alpha-helical ferredoxin"/>
    <property type="match status" value="1"/>
</dbReference>
<keyword evidence="3" id="KW-0560">Oxidoreductase</keyword>
<keyword evidence="6" id="KW-0472">Membrane</keyword>
<feature type="transmembrane region" description="Helical" evidence="6">
    <location>
        <begin position="64"/>
        <end position="85"/>
    </location>
</feature>
<keyword evidence="6" id="KW-1133">Transmembrane helix</keyword>
<keyword evidence="9" id="KW-1185">Reference proteome</keyword>
<evidence type="ECO:0000256" key="3">
    <source>
        <dbReference type="ARBA" id="ARBA00023002"/>
    </source>
</evidence>
<dbReference type="GO" id="GO:0005886">
    <property type="term" value="C:plasma membrane"/>
    <property type="evidence" value="ECO:0007669"/>
    <property type="project" value="TreeGrafter"/>
</dbReference>
<dbReference type="SUPFAM" id="SSF46548">
    <property type="entry name" value="alpha-helical ferredoxin"/>
    <property type="match status" value="1"/>
</dbReference>
<keyword evidence="6" id="KW-0812">Transmembrane</keyword>
<dbReference type="PROSITE" id="PS51379">
    <property type="entry name" value="4FE4S_FER_2"/>
    <property type="match status" value="2"/>
</dbReference>
<sequence length="669" mass="72883">MLLIALLATLIGVAVFTSGVIRIVARLRKGKDADRLRPVGARAWLTLKEILGHGRFTHKPVVKIAHWLVMISFPALFLTLLAGFFQLTNPAFALPLIGQFPPYEWAVELIAWACLIAIIALVAIRLKNLPRDRSSRFFGSSQWQAFFVEGVIGAVAVCIIALRALEYAYLSAAHLPGASLAHFPTTAWLAPTGHSLEALARAIAIVALTKILVSNAWFIVVGLQPTMGIAWHRFLAIVNVYARRNLDGSPALGPIHPLIVDGVELTAETMEELDEDATLGVGSPGDFTWKGLLDFSTCTECGRCQDVCPAWNTGKPLTPKGLIMDLRDQTTDVFEAALQIDPDVLWSCTTCGACVEMCPVDIEHIDHVTDLRRYQVLMSSAFPQEFSRMFRSLETKGNPYNQSARKRLEWAKGLDVLVAGVDIDSLDEVDYLMWVGCAGAYDARARQTTRAVAELLQTAGVRFAVLGDGESCTGDPARRAGNEVLYQMLAAQNVEVLNELGATKIVTSCAHCLNTLGREYPQLGGTYEVVHHTQLLNRLVREGALKLAPPEAGTITYHDPCYLGRHNDIYRPPRELVGDVATSVVEMPRHGDRAMCCGAGGARVWTEESIGERINQVRAKEAADTGADIVATACPFCTQMLSDGAAANGDEIQVRDVATLMLDAVRRAT</sequence>
<keyword evidence="4" id="KW-0408">Iron</keyword>
<dbReference type="GO" id="GO:0046872">
    <property type="term" value="F:metal ion binding"/>
    <property type="evidence" value="ECO:0007669"/>
    <property type="project" value="UniProtKB-KW"/>
</dbReference>
<keyword evidence="5" id="KW-0411">Iron-sulfur</keyword>
<evidence type="ECO:0000313" key="8">
    <source>
        <dbReference type="EMBL" id="SEA02515.1"/>
    </source>
</evidence>
<dbReference type="InterPro" id="IPR017896">
    <property type="entry name" value="4Fe4S_Fe-S-bd"/>
</dbReference>
<evidence type="ECO:0000313" key="9">
    <source>
        <dbReference type="Proteomes" id="UP000199288"/>
    </source>
</evidence>
<feature type="transmembrane region" description="Helical" evidence="6">
    <location>
        <begin position="145"/>
        <end position="165"/>
    </location>
</feature>
<reference evidence="9" key="1">
    <citation type="submission" date="2016-10" db="EMBL/GenBank/DDBJ databases">
        <authorList>
            <person name="Varghese N."/>
            <person name="Submissions S."/>
        </authorList>
    </citation>
    <scope>NUCLEOTIDE SEQUENCE [LARGE SCALE GENOMIC DNA]</scope>
    <source>
        <strain evidence="9">KPR-1</strain>
    </source>
</reference>
<accession>A0A1H3XSU6</accession>
<evidence type="ECO:0000256" key="6">
    <source>
        <dbReference type="SAM" id="Phobius"/>
    </source>
</evidence>
<evidence type="ECO:0000256" key="2">
    <source>
        <dbReference type="ARBA" id="ARBA00022723"/>
    </source>
</evidence>